<dbReference type="SUPFAM" id="SSF51445">
    <property type="entry name" value="(Trans)glycosidases"/>
    <property type="match status" value="1"/>
</dbReference>
<dbReference type="GO" id="GO:0008422">
    <property type="term" value="F:beta-glucosidase activity"/>
    <property type="evidence" value="ECO:0007669"/>
    <property type="project" value="TreeGrafter"/>
</dbReference>
<dbReference type="Gene3D" id="3.20.20.80">
    <property type="entry name" value="Glycosidases"/>
    <property type="match status" value="2"/>
</dbReference>
<reference evidence="5" key="1">
    <citation type="journal article" date="2021" name="G3 (Bethesda)">
        <title>Genome and transcriptome analysis of the beet armyworm Spodoptera exigua reveals targets for pest control. .</title>
        <authorList>
            <person name="Simon S."/>
            <person name="Breeschoten T."/>
            <person name="Jansen H.J."/>
            <person name="Dirks R.P."/>
            <person name="Schranz M.E."/>
            <person name="Ros V.I.D."/>
        </authorList>
    </citation>
    <scope>NUCLEOTIDE SEQUENCE</scope>
    <source>
        <strain evidence="5">TB_SE_WUR_2020</strain>
    </source>
</reference>
<evidence type="ECO:0000256" key="2">
    <source>
        <dbReference type="ARBA" id="ARBA00022801"/>
    </source>
</evidence>
<keyword evidence="2" id="KW-0378">Hydrolase</keyword>
<dbReference type="PANTHER" id="PTHR10353">
    <property type="entry name" value="GLYCOSYL HYDROLASE"/>
    <property type="match status" value="1"/>
</dbReference>
<dbReference type="AlphaFoldDB" id="A0A922MJC7"/>
<evidence type="ECO:0000313" key="5">
    <source>
        <dbReference type="EMBL" id="KAH9637946.1"/>
    </source>
</evidence>
<name>A0A922MJC7_SPOEX</name>
<dbReference type="EMBL" id="JACEFF010000424">
    <property type="protein sequence ID" value="KAH9637946.1"/>
    <property type="molecule type" value="Genomic_DNA"/>
</dbReference>
<evidence type="ECO:0000256" key="4">
    <source>
        <dbReference type="RuleBase" id="RU003690"/>
    </source>
</evidence>
<dbReference type="GO" id="GO:0005975">
    <property type="term" value="P:carbohydrate metabolic process"/>
    <property type="evidence" value="ECO:0007669"/>
    <property type="project" value="InterPro"/>
</dbReference>
<comment type="similarity">
    <text evidence="1 4">Belongs to the glycosyl hydrolase 1 family.</text>
</comment>
<accession>A0A922MJC7</accession>
<evidence type="ECO:0000256" key="1">
    <source>
        <dbReference type="ARBA" id="ARBA00010838"/>
    </source>
</evidence>
<evidence type="ECO:0000313" key="6">
    <source>
        <dbReference type="Proteomes" id="UP000814243"/>
    </source>
</evidence>
<proteinExistence type="inferred from homology"/>
<comment type="caution">
    <text evidence="5">The sequence shown here is derived from an EMBL/GenBank/DDBJ whole genome shotgun (WGS) entry which is preliminary data.</text>
</comment>
<dbReference type="InterPro" id="IPR017853">
    <property type="entry name" value="GH"/>
</dbReference>
<gene>
    <name evidence="5" type="ORF">HF086_016372</name>
</gene>
<dbReference type="Pfam" id="PF00232">
    <property type="entry name" value="Glyco_hydro_1"/>
    <property type="match status" value="2"/>
</dbReference>
<organism evidence="5 6">
    <name type="scientific">Spodoptera exigua</name>
    <name type="common">Beet armyworm</name>
    <name type="synonym">Noctua fulgens</name>
    <dbReference type="NCBI Taxonomy" id="7107"/>
    <lineage>
        <taxon>Eukaryota</taxon>
        <taxon>Metazoa</taxon>
        <taxon>Ecdysozoa</taxon>
        <taxon>Arthropoda</taxon>
        <taxon>Hexapoda</taxon>
        <taxon>Insecta</taxon>
        <taxon>Pterygota</taxon>
        <taxon>Neoptera</taxon>
        <taxon>Endopterygota</taxon>
        <taxon>Lepidoptera</taxon>
        <taxon>Glossata</taxon>
        <taxon>Ditrysia</taxon>
        <taxon>Noctuoidea</taxon>
        <taxon>Noctuidae</taxon>
        <taxon>Amphipyrinae</taxon>
        <taxon>Spodoptera</taxon>
    </lineage>
</organism>
<dbReference type="InterPro" id="IPR001360">
    <property type="entry name" value="Glyco_hydro_1"/>
</dbReference>
<evidence type="ECO:0000256" key="3">
    <source>
        <dbReference type="ARBA" id="ARBA00023295"/>
    </source>
</evidence>
<keyword evidence="3" id="KW-0326">Glycosidase</keyword>
<dbReference type="Proteomes" id="UP000814243">
    <property type="component" value="Unassembled WGS sequence"/>
</dbReference>
<protein>
    <submittedName>
        <fullName evidence="5">Uncharacterized protein</fullName>
    </submittedName>
</protein>
<dbReference type="PANTHER" id="PTHR10353:SF36">
    <property type="entry name" value="LP05116P"/>
    <property type="match status" value="1"/>
</dbReference>
<sequence>MSKSSRFWDFVVAFRVLKRWRSVNTDDSNDLWNAQYNAVSILNQRFMYDSFSLYLDSVLLGSGYGAQLPPWFKFGAGTSALQIEGGWNASGGWTNPLISNWFAEYARVAFSLYADRVKIWLTVNEPQILCDSGYNNGTVPYINDPKYGKVTIVFLYLWLAPATENDIEVTNLARQYVEGRYGHPVYSKEGGWPKELEEILANNSRNEGYPEPRLPPFTEEEKELVKGSFDFYALNHYSSLLVRKAKPGEVIGKTLVDGIEELGIVLESDPSWEKGDIKWLTVFLYSTL</sequence>